<feature type="region of interest" description="Disordered" evidence="2">
    <location>
        <begin position="403"/>
        <end position="426"/>
    </location>
</feature>
<evidence type="ECO:0000259" key="4">
    <source>
        <dbReference type="Pfam" id="PF05170"/>
    </source>
</evidence>
<feature type="transmembrane region" description="Helical" evidence="3">
    <location>
        <begin position="7"/>
        <end position="29"/>
    </location>
</feature>
<dbReference type="RefSeq" id="WP_263529047.1">
    <property type="nucleotide sequence ID" value="NZ_JAOVZB010000001.1"/>
</dbReference>
<feature type="compositionally biased region" description="Polar residues" evidence="2">
    <location>
        <begin position="413"/>
        <end position="426"/>
    </location>
</feature>
<dbReference type="PANTHER" id="PTHR30441">
    <property type="entry name" value="DUF748 DOMAIN-CONTAINING PROTEIN"/>
    <property type="match status" value="1"/>
</dbReference>
<keyword evidence="1" id="KW-0175">Coiled coil</keyword>
<keyword evidence="6" id="KW-1185">Reference proteome</keyword>
<feature type="domain" description="AsmA" evidence="4">
    <location>
        <begin position="8"/>
        <end position="613"/>
    </location>
</feature>
<evidence type="ECO:0000313" key="5">
    <source>
        <dbReference type="EMBL" id="MCV2401673.1"/>
    </source>
</evidence>
<keyword evidence="3" id="KW-0472">Membrane</keyword>
<accession>A0ABT2YP59</accession>
<keyword evidence="3" id="KW-1133">Transmembrane helix</keyword>
<name>A0ABT2YP59_9GAMM</name>
<dbReference type="InterPro" id="IPR007844">
    <property type="entry name" value="AsmA"/>
</dbReference>
<dbReference type="Pfam" id="PF05170">
    <property type="entry name" value="AsmA"/>
    <property type="match status" value="1"/>
</dbReference>
<organism evidence="5 6">
    <name type="scientific">Marinomonas sargassi</name>
    <dbReference type="NCBI Taxonomy" id="2984494"/>
    <lineage>
        <taxon>Bacteria</taxon>
        <taxon>Pseudomonadati</taxon>
        <taxon>Pseudomonadota</taxon>
        <taxon>Gammaproteobacteria</taxon>
        <taxon>Oceanospirillales</taxon>
        <taxon>Oceanospirillaceae</taxon>
        <taxon>Marinomonas</taxon>
    </lineage>
</organism>
<protein>
    <submittedName>
        <fullName evidence="5">AsmA family protein</fullName>
    </submittedName>
</protein>
<dbReference type="PANTHER" id="PTHR30441:SF4">
    <property type="entry name" value="PROTEIN ASMA"/>
    <property type="match status" value="1"/>
</dbReference>
<evidence type="ECO:0000256" key="3">
    <source>
        <dbReference type="SAM" id="Phobius"/>
    </source>
</evidence>
<evidence type="ECO:0000256" key="1">
    <source>
        <dbReference type="SAM" id="Coils"/>
    </source>
</evidence>
<comment type="caution">
    <text evidence="5">The sequence shown here is derived from an EMBL/GenBank/DDBJ whole genome shotgun (WGS) entry which is preliminary data.</text>
</comment>
<dbReference type="EMBL" id="JAOVZB010000001">
    <property type="protein sequence ID" value="MCV2401673.1"/>
    <property type="molecule type" value="Genomic_DNA"/>
</dbReference>
<gene>
    <name evidence="5" type="ORF">OFY17_02135</name>
</gene>
<evidence type="ECO:0000313" key="6">
    <source>
        <dbReference type="Proteomes" id="UP001209713"/>
    </source>
</evidence>
<dbReference type="InterPro" id="IPR052894">
    <property type="entry name" value="AsmA-related"/>
</dbReference>
<dbReference type="Proteomes" id="UP001209713">
    <property type="component" value="Unassembled WGS sequence"/>
</dbReference>
<proteinExistence type="predicted"/>
<reference evidence="5 6" key="1">
    <citation type="submission" date="2022-10" db="EMBL/GenBank/DDBJ databases">
        <title>Marinomonas transparenta sp. nov. and Marinomonas sargassi sp. nov., isolated from marine alga (Sargassum natans (L.) Gaillon).</title>
        <authorList>
            <person name="Wang Y."/>
        </authorList>
    </citation>
    <scope>NUCLEOTIDE SEQUENCE [LARGE SCALE GENOMIC DNA]</scope>
    <source>
        <strain evidence="5 6">C2222</strain>
    </source>
</reference>
<sequence>MVWIKRFSLLVAAVLAVLVILLAYVALLLNPNDFKDELTSIVRDKAKVELRFDGDIKWSFYPWLGLELDNLGMAIEGDSELLRFDRAEFGLALMPLLQQKIQVNKVKLVNLTADLSIDQEGKGNWQFAEQTSTAASSSEKSDEVESPILMGTTKSSTHQDDTAEFSLPDVKLELLQIENARINYRDLQTNQQVSVVMNAQVDDVEWDRIWPVTMDIALTQSDLQGKMPMNLEAQLNANLSVFPERQFFSMDSLVLTTKLQAHELPVETIESKLKIMKVDFDLPQENMSAEGISLSSLGINVDANLQAYQVLSSPSFTANIAVGEFSPRQVMESLSLPLPDMSSKSVLSKAQASLELNGNAQRLTLYPATVQFDETKVDAKAVLDLSPLRWDIRVEGENLNLDSYLPAEEEGKQTQSDATAESQPSANDEVAELFPVELVHSLNGYVELAFKNLRVKNLAIDTIQLVSTQSQGVVKVSPLMANLYEGNVEAKVNLDVRSNEPVIDIVPSINGIQIQPLLVDFMDMDKISGTTQLTGGLQASGNNIDALMSSLTGDLLVDIKEGALVGINLTKTVCEGISSVRNEEIDNSRFSDDTPFESMRFPANIVNGQVSTPGLTVRSAGVQVTGDGTVSLTESNLDYLARVGFSGSELDDACRVNDKVAALTFPIQCKGAFDDDPSSLCRPDLKGFAGLFANLAKAELKQKAEEEKVRLQAELDEKIAEEKARLKAQLEAKRQEEEEALKEKLKNKLKSLF</sequence>
<keyword evidence="3" id="KW-0812">Transmembrane</keyword>
<feature type="coiled-coil region" evidence="1">
    <location>
        <begin position="694"/>
        <end position="748"/>
    </location>
</feature>
<evidence type="ECO:0000256" key="2">
    <source>
        <dbReference type="SAM" id="MobiDB-lite"/>
    </source>
</evidence>